<evidence type="ECO:0000256" key="17">
    <source>
        <dbReference type="RuleBase" id="RU000687"/>
    </source>
</evidence>
<keyword evidence="12" id="KW-0325">Glycoprotein</keyword>
<keyword evidence="15 17" id="KW-0407">Ion channel</keyword>
<dbReference type="InterPro" id="IPR038050">
    <property type="entry name" value="Neuro_actylchol_rec"/>
</dbReference>
<dbReference type="CDD" id="cd19064">
    <property type="entry name" value="LGIC_TM_nAChR"/>
    <property type="match status" value="1"/>
</dbReference>
<evidence type="ECO:0000256" key="13">
    <source>
        <dbReference type="ARBA" id="ARBA00023257"/>
    </source>
</evidence>
<evidence type="ECO:0000256" key="2">
    <source>
        <dbReference type="ARBA" id="ARBA00022448"/>
    </source>
</evidence>
<keyword evidence="8 17" id="KW-0406">Ion transport</keyword>
<dbReference type="PRINTS" id="PR00252">
    <property type="entry name" value="NRIONCHANNEL"/>
</dbReference>
<protein>
    <submittedName>
        <fullName evidence="21">Putative nicotinic acetylcholine receptor 5</fullName>
    </submittedName>
</protein>
<dbReference type="EMBL" id="MG973303">
    <property type="protein sequence ID" value="AWJ68156.1"/>
    <property type="molecule type" value="mRNA"/>
</dbReference>
<dbReference type="SUPFAM" id="SSF63712">
    <property type="entry name" value="Nicotinic receptor ligand binding domain-like"/>
    <property type="match status" value="1"/>
</dbReference>
<dbReference type="Gene3D" id="2.70.170.10">
    <property type="entry name" value="Neurotransmitter-gated ion-channel ligand-binding domain"/>
    <property type="match status" value="1"/>
</dbReference>
<feature type="compositionally biased region" description="Basic and acidic residues" evidence="18">
    <location>
        <begin position="444"/>
        <end position="460"/>
    </location>
</feature>
<feature type="transmembrane region" description="Helical" evidence="17">
    <location>
        <begin position="521"/>
        <end position="541"/>
    </location>
</feature>
<evidence type="ECO:0000259" key="19">
    <source>
        <dbReference type="Pfam" id="PF02931"/>
    </source>
</evidence>
<dbReference type="PROSITE" id="PS00236">
    <property type="entry name" value="NEUROTR_ION_CHANNEL"/>
    <property type="match status" value="1"/>
</dbReference>
<evidence type="ECO:0000259" key="20">
    <source>
        <dbReference type="Pfam" id="PF02932"/>
    </source>
</evidence>
<keyword evidence="9 17" id="KW-0472">Membrane</keyword>
<feature type="transmembrane region" description="Helical" evidence="17">
    <location>
        <begin position="261"/>
        <end position="280"/>
    </location>
</feature>
<reference evidence="21" key="1">
    <citation type="submission" date="2018-02" db="EMBL/GenBank/DDBJ databases">
        <title>Hirudo verbana central nervous system transcriptome analysis of ion channel and receptor content.</title>
        <authorList>
            <person name="Northcutt A.J."/>
            <person name="Schulz D.J."/>
            <person name="Mesce K.A."/>
        </authorList>
    </citation>
    <scope>NUCLEOTIDE SEQUENCE</scope>
</reference>
<dbReference type="InterPro" id="IPR036734">
    <property type="entry name" value="Neur_chan_lig-bd_sf"/>
</dbReference>
<keyword evidence="5" id="KW-0732">Signal</keyword>
<comment type="subcellular location">
    <subcellularLocation>
        <location evidence="16">Postsynaptic cell membrane</location>
        <topology evidence="16">Multi-pass membrane protein</topology>
    </subcellularLocation>
</comment>
<dbReference type="PANTHER" id="PTHR18945">
    <property type="entry name" value="NEUROTRANSMITTER GATED ION CHANNEL"/>
    <property type="match status" value="1"/>
</dbReference>
<evidence type="ECO:0000256" key="5">
    <source>
        <dbReference type="ARBA" id="ARBA00022729"/>
    </source>
</evidence>
<keyword evidence="2 17" id="KW-0813">Transport</keyword>
<dbReference type="GO" id="GO:0007271">
    <property type="term" value="P:synaptic transmission, cholinergic"/>
    <property type="evidence" value="ECO:0007669"/>
    <property type="project" value="UniProtKB-ARBA"/>
</dbReference>
<feature type="domain" description="Neurotransmitter-gated ion-channel transmembrane" evidence="20">
    <location>
        <begin position="261"/>
        <end position="537"/>
    </location>
</feature>
<evidence type="ECO:0000256" key="15">
    <source>
        <dbReference type="ARBA" id="ARBA00023303"/>
    </source>
</evidence>
<organism evidence="21">
    <name type="scientific">Hirudo verbana</name>
    <dbReference type="NCBI Taxonomy" id="311461"/>
    <lineage>
        <taxon>Eukaryota</taxon>
        <taxon>Metazoa</taxon>
        <taxon>Spiralia</taxon>
        <taxon>Lophotrochozoa</taxon>
        <taxon>Annelida</taxon>
        <taxon>Clitellata</taxon>
        <taxon>Hirudinea</taxon>
        <taxon>Hirudinida</taxon>
        <taxon>Hirudiniformes</taxon>
        <taxon>Hirudinidae</taxon>
        <taxon>Hirudo</taxon>
    </lineage>
</organism>
<feature type="region of interest" description="Disordered" evidence="18">
    <location>
        <begin position="444"/>
        <end position="463"/>
    </location>
</feature>
<dbReference type="InterPro" id="IPR006202">
    <property type="entry name" value="Neur_chan_lig-bd"/>
</dbReference>
<evidence type="ECO:0000256" key="12">
    <source>
        <dbReference type="ARBA" id="ARBA00023180"/>
    </source>
</evidence>
<keyword evidence="6 17" id="KW-1133">Transmembrane helix</keyword>
<keyword evidence="4 17" id="KW-0812">Transmembrane</keyword>
<accession>A0A2S1WLY0</accession>
<evidence type="ECO:0000256" key="10">
    <source>
        <dbReference type="ARBA" id="ARBA00023157"/>
    </source>
</evidence>
<evidence type="ECO:0000256" key="14">
    <source>
        <dbReference type="ARBA" id="ARBA00023286"/>
    </source>
</evidence>
<evidence type="ECO:0000256" key="9">
    <source>
        <dbReference type="ARBA" id="ARBA00023136"/>
    </source>
</evidence>
<proteinExistence type="evidence at transcript level"/>
<dbReference type="InterPro" id="IPR006201">
    <property type="entry name" value="Neur_channel"/>
</dbReference>
<evidence type="ECO:0000256" key="18">
    <source>
        <dbReference type="SAM" id="MobiDB-lite"/>
    </source>
</evidence>
<evidence type="ECO:0000256" key="7">
    <source>
        <dbReference type="ARBA" id="ARBA00023018"/>
    </source>
</evidence>
<evidence type="ECO:0000256" key="1">
    <source>
        <dbReference type="ARBA" id="ARBA00009237"/>
    </source>
</evidence>
<feature type="transmembrane region" description="Helical" evidence="17">
    <location>
        <begin position="316"/>
        <end position="339"/>
    </location>
</feature>
<dbReference type="GO" id="GO:0045211">
    <property type="term" value="C:postsynaptic membrane"/>
    <property type="evidence" value="ECO:0007669"/>
    <property type="project" value="UniProtKB-SubCell"/>
</dbReference>
<dbReference type="Pfam" id="PF02932">
    <property type="entry name" value="Neur_chan_memb"/>
    <property type="match status" value="1"/>
</dbReference>
<evidence type="ECO:0000256" key="8">
    <source>
        <dbReference type="ARBA" id="ARBA00023065"/>
    </source>
</evidence>
<evidence type="ECO:0000256" key="6">
    <source>
        <dbReference type="ARBA" id="ARBA00022989"/>
    </source>
</evidence>
<keyword evidence="14" id="KW-1071">Ligand-gated ion channel</keyword>
<dbReference type="Pfam" id="PF02931">
    <property type="entry name" value="Neur_chan_LBD"/>
    <property type="match status" value="1"/>
</dbReference>
<sequence>MLELRLRDLSKGWSTAISWLLLSVELRGWASPDAKRLYEDKLRRGAYNKLIRPVSNTSDTLVVKIGLRLTQIIDVDEKNQIMTTNVWLEQRWYDTKLAWNPSDYGNVERLYVPSDEIWLPDIVLYHSADGNFTVKLMTKATIHYNGLVVWKPPAIYKSLCPIDVEFFPFDEQMCILKIGSWSYDGYSVDIKHVGLSDDAKDFETITNGIDLGDYYKSTEWDLLAVPARKYQKFYPCCSEPYPDLKFNITIRRRTLFHTVNLILPCVAICSVTLLVFYIPANSGEKITMGITILNSLNIFLLLVAEINPPTSFATPLIGKYLLFTMILVTCSIIVTVFVLNIHFRSPSTHVMSPWIQELFLNVLPRLLFMRRPRSCRDGLEVPTRFTVRTCQGIQIADIPDVNPLSTFKTVERGLNTSFPVSNATPSSNTLLSEDSSPIRSIRSLRRETERSHSSHCDLKSQTDWTSTRSTAQYDWRGRQLSHPVMQAVIGVNFIADHLKQQEKFNKVKQDWQFVAMVLDRLFLWMFTAACLVGTFGIIIQAPTLYDSRQPIPAGA</sequence>
<dbReference type="NCBIfam" id="TIGR00860">
    <property type="entry name" value="LIC"/>
    <property type="match status" value="1"/>
</dbReference>
<keyword evidence="7" id="KW-0770">Synapse</keyword>
<dbReference type="FunFam" id="1.20.58.390:FF:000142">
    <property type="entry name" value="Uncharacterized protein"/>
    <property type="match status" value="1"/>
</dbReference>
<name>A0A2S1WLY0_9ANNE</name>
<comment type="similarity">
    <text evidence="1">Belongs to the ligand-gated ion channel (TC 1.A.9) family. Acetylcholine receptor (TC 1.A.9.1) subfamily.</text>
</comment>
<dbReference type="FunFam" id="2.70.170.10:FF:000013">
    <property type="entry name" value="Acetylcholine receptor subunit alpha"/>
    <property type="match status" value="1"/>
</dbReference>
<feature type="transmembrane region" description="Helical" evidence="17">
    <location>
        <begin position="286"/>
        <end position="304"/>
    </location>
</feature>
<dbReference type="CDD" id="cd19031">
    <property type="entry name" value="LGIC_ECD_nAChR_proto_alpha-like"/>
    <property type="match status" value="1"/>
</dbReference>
<evidence type="ECO:0000256" key="11">
    <source>
        <dbReference type="ARBA" id="ARBA00023170"/>
    </source>
</evidence>
<keyword evidence="3" id="KW-1003">Cell membrane</keyword>
<dbReference type="InterPro" id="IPR018000">
    <property type="entry name" value="Neurotransmitter_ion_chnl_CS"/>
</dbReference>
<dbReference type="GO" id="GO:0004888">
    <property type="term" value="F:transmembrane signaling receptor activity"/>
    <property type="evidence" value="ECO:0007669"/>
    <property type="project" value="InterPro"/>
</dbReference>
<keyword evidence="10" id="KW-1015">Disulfide bond</keyword>
<dbReference type="InterPro" id="IPR036719">
    <property type="entry name" value="Neuro-gated_channel_TM_sf"/>
</dbReference>
<evidence type="ECO:0000256" key="16">
    <source>
        <dbReference type="ARBA" id="ARBA00034104"/>
    </source>
</evidence>
<dbReference type="AlphaFoldDB" id="A0A2S1WLY0"/>
<dbReference type="InterPro" id="IPR002394">
    <property type="entry name" value="Nicotinic_acetylcholine_rcpt"/>
</dbReference>
<evidence type="ECO:0000256" key="3">
    <source>
        <dbReference type="ARBA" id="ARBA00022475"/>
    </source>
</evidence>
<keyword evidence="11 21" id="KW-0675">Receptor</keyword>
<evidence type="ECO:0000313" key="21">
    <source>
        <dbReference type="EMBL" id="AWJ68156.1"/>
    </source>
</evidence>
<dbReference type="SUPFAM" id="SSF90112">
    <property type="entry name" value="Neurotransmitter-gated ion-channel transmembrane pore"/>
    <property type="match status" value="1"/>
</dbReference>
<dbReference type="InterPro" id="IPR006029">
    <property type="entry name" value="Neurotrans-gated_channel_TM"/>
</dbReference>
<evidence type="ECO:0000256" key="4">
    <source>
        <dbReference type="ARBA" id="ARBA00022692"/>
    </source>
</evidence>
<keyword evidence="13" id="KW-0628">Postsynaptic cell membrane</keyword>
<dbReference type="PRINTS" id="PR00254">
    <property type="entry name" value="NICOTINICR"/>
</dbReference>
<dbReference type="GO" id="GO:0022848">
    <property type="term" value="F:acetylcholine-gated monoatomic cation-selective channel activity"/>
    <property type="evidence" value="ECO:0007669"/>
    <property type="project" value="InterPro"/>
</dbReference>
<dbReference type="Gene3D" id="1.20.58.390">
    <property type="entry name" value="Neurotransmitter-gated ion-channel transmembrane domain"/>
    <property type="match status" value="2"/>
</dbReference>
<feature type="domain" description="Neurotransmitter-gated ion-channel ligand-binding" evidence="19">
    <location>
        <begin position="35"/>
        <end position="254"/>
    </location>
</feature>
<dbReference type="FunFam" id="1.20.58.390:FF:000022">
    <property type="entry name" value="Nicotinic acetylcholine receptor subunit alpha4"/>
    <property type="match status" value="1"/>
</dbReference>